<dbReference type="EMBL" id="HACG01030290">
    <property type="protein sequence ID" value="CEK77155.1"/>
    <property type="molecule type" value="Transcribed_RNA"/>
</dbReference>
<feature type="compositionally biased region" description="Low complexity" evidence="1">
    <location>
        <begin position="33"/>
        <end position="52"/>
    </location>
</feature>
<reference evidence="2" key="1">
    <citation type="submission" date="2014-12" db="EMBL/GenBank/DDBJ databases">
        <title>Insight into the proteome of Arion vulgaris.</title>
        <authorList>
            <person name="Aradska J."/>
            <person name="Bulat T."/>
            <person name="Smidak R."/>
            <person name="Sarate P."/>
            <person name="Gangsoo J."/>
            <person name="Sialana F."/>
            <person name="Bilban M."/>
            <person name="Lubec G."/>
        </authorList>
    </citation>
    <scope>NUCLEOTIDE SEQUENCE</scope>
    <source>
        <tissue evidence="2">Skin</tissue>
    </source>
</reference>
<evidence type="ECO:0000313" key="2">
    <source>
        <dbReference type="EMBL" id="CEK77155.1"/>
    </source>
</evidence>
<evidence type="ECO:0000256" key="1">
    <source>
        <dbReference type="SAM" id="MobiDB-lite"/>
    </source>
</evidence>
<sequence length="93" mass="10235">DPYGSTEIPIYKRAAGWLDDIDKSRDVPKRDQQQTSESTMISSSQTTSSSSSLPVENSVRGGGDTSLESSSSKVRPFVYNSARTIARRFSKQE</sequence>
<accession>A0A0B7AB14</accession>
<organism evidence="2">
    <name type="scientific">Arion vulgaris</name>
    <dbReference type="NCBI Taxonomy" id="1028688"/>
    <lineage>
        <taxon>Eukaryota</taxon>
        <taxon>Metazoa</taxon>
        <taxon>Spiralia</taxon>
        <taxon>Lophotrochozoa</taxon>
        <taxon>Mollusca</taxon>
        <taxon>Gastropoda</taxon>
        <taxon>Heterobranchia</taxon>
        <taxon>Euthyneura</taxon>
        <taxon>Panpulmonata</taxon>
        <taxon>Eupulmonata</taxon>
        <taxon>Stylommatophora</taxon>
        <taxon>Helicina</taxon>
        <taxon>Arionoidea</taxon>
        <taxon>Arionidae</taxon>
        <taxon>Arion</taxon>
    </lineage>
</organism>
<proteinExistence type="predicted"/>
<feature type="non-terminal residue" evidence="2">
    <location>
        <position position="1"/>
    </location>
</feature>
<name>A0A0B7AB14_9EUPU</name>
<feature type="compositionally biased region" description="Basic and acidic residues" evidence="1">
    <location>
        <begin position="20"/>
        <end position="32"/>
    </location>
</feature>
<dbReference type="AlphaFoldDB" id="A0A0B7AB14"/>
<protein>
    <submittedName>
        <fullName evidence="2">Uncharacterized protein</fullName>
    </submittedName>
</protein>
<feature type="region of interest" description="Disordered" evidence="1">
    <location>
        <begin position="19"/>
        <end position="74"/>
    </location>
</feature>
<gene>
    <name evidence="2" type="primary">ORF103225</name>
</gene>